<evidence type="ECO:0000313" key="1">
    <source>
        <dbReference type="EMBL" id="QXN95791.1"/>
    </source>
</evidence>
<protein>
    <submittedName>
        <fullName evidence="1">Uncharacterized protein</fullName>
    </submittedName>
</protein>
<sequence length="217" mass="23145">MPAGGVHTGHDSGVDEQTYMRSRVGLHAAAELLVAGPQYRQYGTIRLRVVHRGFGGVQWPVSVVGTELVWPEGRAPLRGSYRDVGKAAGFEAEAPKGLYKDTTGVDPDSEIDIDPAVAQQIGAWFALGDKALRCLAPDATPVLWPEHFDLSSAAGEVNYGVSPGDASHPGPYAYVGPWTPRTGEFWNASFGALRPRDEVNTVASLLAFFEQGRAAAA</sequence>
<dbReference type="Proteomes" id="UP000694257">
    <property type="component" value="Chromosome"/>
</dbReference>
<gene>
    <name evidence="1" type="ORF">KV110_26945</name>
</gene>
<reference evidence="1 2" key="1">
    <citation type="submission" date="2021-07" db="EMBL/GenBank/DDBJ databases">
        <title>Whole Genome Sequence of Nocardia Iowensis.</title>
        <authorList>
            <person name="Lamm A."/>
            <person name="Collins-Fairclough A.M."/>
            <person name="Bunk B."/>
            <person name="Sproer C."/>
        </authorList>
    </citation>
    <scope>NUCLEOTIDE SEQUENCE [LARGE SCALE GENOMIC DNA]</scope>
    <source>
        <strain evidence="1 2">NRRL 5646</strain>
    </source>
</reference>
<accession>A0ABX8S7C3</accession>
<organism evidence="1 2">
    <name type="scientific">Nocardia iowensis</name>
    <dbReference type="NCBI Taxonomy" id="204891"/>
    <lineage>
        <taxon>Bacteria</taxon>
        <taxon>Bacillati</taxon>
        <taxon>Actinomycetota</taxon>
        <taxon>Actinomycetes</taxon>
        <taxon>Mycobacteriales</taxon>
        <taxon>Nocardiaceae</taxon>
        <taxon>Nocardia</taxon>
    </lineage>
</organism>
<dbReference type="EMBL" id="CP078145">
    <property type="protein sequence ID" value="QXN95791.1"/>
    <property type="molecule type" value="Genomic_DNA"/>
</dbReference>
<evidence type="ECO:0000313" key="2">
    <source>
        <dbReference type="Proteomes" id="UP000694257"/>
    </source>
</evidence>
<name>A0ABX8S7C3_NOCIO</name>
<keyword evidence="2" id="KW-1185">Reference proteome</keyword>
<proteinExistence type="predicted"/>